<proteinExistence type="predicted"/>
<feature type="transmembrane region" description="Helical" evidence="2">
    <location>
        <begin position="20"/>
        <end position="41"/>
    </location>
</feature>
<evidence type="ECO:0000313" key="4">
    <source>
        <dbReference type="Proteomes" id="UP000095751"/>
    </source>
</evidence>
<evidence type="ECO:0000256" key="2">
    <source>
        <dbReference type="SAM" id="Phobius"/>
    </source>
</evidence>
<dbReference type="AlphaFoldDB" id="A0A1E7EIQ5"/>
<protein>
    <submittedName>
        <fullName evidence="3">Uncharacterized protein</fullName>
    </submittedName>
</protein>
<name>A0A1E7EIQ5_9STRA</name>
<dbReference type="EMBL" id="KV784474">
    <property type="protein sequence ID" value="OEU05774.1"/>
    <property type="molecule type" value="Genomic_DNA"/>
</dbReference>
<evidence type="ECO:0000256" key="1">
    <source>
        <dbReference type="SAM" id="MobiDB-lite"/>
    </source>
</evidence>
<accession>A0A1E7EIQ5</accession>
<dbReference type="InParanoid" id="A0A1E7EIQ5"/>
<organism evidence="3 4">
    <name type="scientific">Fragilariopsis cylindrus CCMP1102</name>
    <dbReference type="NCBI Taxonomy" id="635003"/>
    <lineage>
        <taxon>Eukaryota</taxon>
        <taxon>Sar</taxon>
        <taxon>Stramenopiles</taxon>
        <taxon>Ochrophyta</taxon>
        <taxon>Bacillariophyta</taxon>
        <taxon>Bacillariophyceae</taxon>
        <taxon>Bacillariophycidae</taxon>
        <taxon>Bacillariales</taxon>
        <taxon>Bacillariaceae</taxon>
        <taxon>Fragilariopsis</taxon>
    </lineage>
</organism>
<feature type="compositionally biased region" description="Low complexity" evidence="1">
    <location>
        <begin position="143"/>
        <end position="160"/>
    </location>
</feature>
<keyword evidence="2" id="KW-1133">Transmembrane helix</keyword>
<sequence>MNERNTNDNNNNNWSCLLTLLSGILACIFHIWTIIMTVLYCSNNTNNYSYNTDGGGAAVAEAEAAEDDNENTTTTTTTNNNSISTTTMTNVANETFLQKIIVGNTRMFNIDQILTFEFLMESRTIRSHCTVINQYIDYDDDPPTTTMNTTTTGSGSTTTTTTATATNVTDTDTDTVIVLHYIIAHESSICDVTTYPILSQN</sequence>
<dbReference type="KEGG" id="fcy:FRACYDRAFT_258327"/>
<keyword evidence="2" id="KW-0812">Transmembrane</keyword>
<reference evidence="3 4" key="1">
    <citation type="submission" date="2016-09" db="EMBL/GenBank/DDBJ databases">
        <title>Extensive genetic diversity and differential bi-allelic expression allows diatom success in the polar Southern Ocean.</title>
        <authorList>
            <consortium name="DOE Joint Genome Institute"/>
            <person name="Mock T."/>
            <person name="Otillar R.P."/>
            <person name="Strauss J."/>
            <person name="Dupont C."/>
            <person name="Frickenhaus S."/>
            <person name="Maumus F."/>
            <person name="Mcmullan M."/>
            <person name="Sanges R."/>
            <person name="Schmutz J."/>
            <person name="Toseland A."/>
            <person name="Valas R."/>
            <person name="Veluchamy A."/>
            <person name="Ward B.J."/>
            <person name="Allen A."/>
            <person name="Barry K."/>
            <person name="Falciatore A."/>
            <person name="Ferrante M."/>
            <person name="Fortunato A.E."/>
            <person name="Gloeckner G."/>
            <person name="Gruber A."/>
            <person name="Hipkin R."/>
            <person name="Janech M."/>
            <person name="Kroth P."/>
            <person name="Leese F."/>
            <person name="Lindquist E."/>
            <person name="Lyon B.R."/>
            <person name="Martin J."/>
            <person name="Mayer C."/>
            <person name="Parker M."/>
            <person name="Quesneville H."/>
            <person name="Raymond J."/>
            <person name="Uhlig C."/>
            <person name="Valentin K.U."/>
            <person name="Worden A.Z."/>
            <person name="Armbrust E.V."/>
            <person name="Bowler C."/>
            <person name="Green B."/>
            <person name="Moulton V."/>
            <person name="Van Oosterhout C."/>
            <person name="Grigoriev I."/>
        </authorList>
    </citation>
    <scope>NUCLEOTIDE SEQUENCE [LARGE SCALE GENOMIC DNA]</scope>
    <source>
        <strain evidence="3 4">CCMP1102</strain>
    </source>
</reference>
<dbReference type="PROSITE" id="PS51257">
    <property type="entry name" value="PROKAR_LIPOPROTEIN"/>
    <property type="match status" value="1"/>
</dbReference>
<keyword evidence="2" id="KW-0472">Membrane</keyword>
<keyword evidence="4" id="KW-1185">Reference proteome</keyword>
<feature type="region of interest" description="Disordered" evidence="1">
    <location>
        <begin position="140"/>
        <end position="160"/>
    </location>
</feature>
<evidence type="ECO:0000313" key="3">
    <source>
        <dbReference type="EMBL" id="OEU05774.1"/>
    </source>
</evidence>
<dbReference type="Proteomes" id="UP000095751">
    <property type="component" value="Unassembled WGS sequence"/>
</dbReference>
<gene>
    <name evidence="3" type="ORF">FRACYDRAFT_258327</name>
</gene>